<dbReference type="Pfam" id="PF01740">
    <property type="entry name" value="STAS"/>
    <property type="match status" value="1"/>
</dbReference>
<dbReference type="RefSeq" id="WP_073490900.1">
    <property type="nucleotide sequence ID" value="NZ_MPOH02000005.1"/>
</dbReference>
<reference evidence="5" key="1">
    <citation type="submission" date="2016-11" db="EMBL/GenBank/DDBJ databases">
        <authorList>
            <person name="Schniete J.K."/>
            <person name="Salih T."/>
            <person name="Algora Gallardo L."/>
            <person name="Martinez Fernandez S."/>
            <person name="Herron P.R."/>
        </authorList>
    </citation>
    <scope>NUCLEOTIDE SEQUENCE [LARGE SCALE GENOMIC DNA]</scope>
    <source>
        <strain evidence="5">DSM 41896</strain>
    </source>
</reference>
<dbReference type="InterPro" id="IPR036513">
    <property type="entry name" value="STAS_dom_sf"/>
</dbReference>
<dbReference type="InterPro" id="IPR002645">
    <property type="entry name" value="STAS_dom"/>
</dbReference>
<dbReference type="PANTHER" id="PTHR33495:SF2">
    <property type="entry name" value="ANTI-SIGMA FACTOR ANTAGONIST TM_1081-RELATED"/>
    <property type="match status" value="1"/>
</dbReference>
<evidence type="ECO:0000259" key="3">
    <source>
        <dbReference type="PROSITE" id="PS50801"/>
    </source>
</evidence>
<accession>A0A1V6MY91</accession>
<reference evidence="4 5" key="2">
    <citation type="submission" date="2017-02" db="EMBL/GenBank/DDBJ databases">
        <title>Draft genome sequence of Streptomyces phaeoluteigriseus type strain DSM41896.</title>
        <authorList>
            <person name="Salih T.S."/>
            <person name="Algora Gallardo L."/>
            <person name="Melo Santos T."/>
            <person name="Filgueira Martinez S."/>
            <person name="Herron P.R."/>
        </authorList>
    </citation>
    <scope>NUCLEOTIDE SEQUENCE [LARGE SCALE GENOMIC DNA]</scope>
    <source>
        <strain evidence="4 5">DSM 41896</strain>
    </source>
</reference>
<evidence type="ECO:0000313" key="4">
    <source>
        <dbReference type="EMBL" id="OQD57391.1"/>
    </source>
</evidence>
<comment type="similarity">
    <text evidence="1 2">Belongs to the anti-sigma-factor antagonist family.</text>
</comment>
<proteinExistence type="inferred from homology"/>
<dbReference type="CDD" id="cd07043">
    <property type="entry name" value="STAS_anti-anti-sigma_factors"/>
    <property type="match status" value="1"/>
</dbReference>
<dbReference type="Gene3D" id="3.30.750.24">
    <property type="entry name" value="STAS domain"/>
    <property type="match status" value="1"/>
</dbReference>
<evidence type="ECO:0000256" key="2">
    <source>
        <dbReference type="RuleBase" id="RU003749"/>
    </source>
</evidence>
<dbReference type="AlphaFoldDB" id="A0A1V6MY91"/>
<dbReference type="STRING" id="114686.BM536_005390"/>
<gene>
    <name evidence="4" type="ORF">BM536_005390</name>
</gene>
<protein>
    <recommendedName>
        <fullName evidence="2">Anti-sigma factor antagonist</fullName>
    </recommendedName>
</protein>
<evidence type="ECO:0000256" key="1">
    <source>
        <dbReference type="ARBA" id="ARBA00009013"/>
    </source>
</evidence>
<dbReference type="Proteomes" id="UP000184286">
    <property type="component" value="Unassembled WGS sequence"/>
</dbReference>
<dbReference type="InterPro" id="IPR003658">
    <property type="entry name" value="Anti-sigma_ant"/>
</dbReference>
<organism evidence="4 5">
    <name type="scientific">Streptomyces phaeoluteigriseus</name>
    <dbReference type="NCBI Taxonomy" id="114686"/>
    <lineage>
        <taxon>Bacteria</taxon>
        <taxon>Bacillati</taxon>
        <taxon>Actinomycetota</taxon>
        <taxon>Actinomycetes</taxon>
        <taxon>Kitasatosporales</taxon>
        <taxon>Streptomycetaceae</taxon>
        <taxon>Streptomyces</taxon>
        <taxon>Streptomyces aurantiacus group</taxon>
    </lineage>
</organism>
<dbReference type="OrthoDB" id="4294859at2"/>
<dbReference type="GO" id="GO:0043856">
    <property type="term" value="F:anti-sigma factor antagonist activity"/>
    <property type="evidence" value="ECO:0007669"/>
    <property type="project" value="InterPro"/>
</dbReference>
<sequence>MTDDLTLTTTHTDGHLAALCVGGEIDTQTAPALRKEALDVIAQGHPHLILDLTGITFCDSSGFNALIGIMRCAMAANGSLTLATVPDRLSRMLDLTGLNTLMPSYPSIEAAMNARLPTTPEPA</sequence>
<feature type="domain" description="STAS" evidence="3">
    <location>
        <begin position="21"/>
        <end position="115"/>
    </location>
</feature>
<dbReference type="PROSITE" id="PS50801">
    <property type="entry name" value="STAS"/>
    <property type="match status" value="1"/>
</dbReference>
<name>A0A1V6MY91_9ACTN</name>
<comment type="caution">
    <text evidence="4">The sequence shown here is derived from an EMBL/GenBank/DDBJ whole genome shotgun (WGS) entry which is preliminary data.</text>
</comment>
<evidence type="ECO:0000313" key="5">
    <source>
        <dbReference type="Proteomes" id="UP000184286"/>
    </source>
</evidence>
<dbReference type="SUPFAM" id="SSF52091">
    <property type="entry name" value="SpoIIaa-like"/>
    <property type="match status" value="1"/>
</dbReference>
<dbReference type="PANTHER" id="PTHR33495">
    <property type="entry name" value="ANTI-SIGMA FACTOR ANTAGONIST TM_1081-RELATED-RELATED"/>
    <property type="match status" value="1"/>
</dbReference>
<dbReference type="NCBIfam" id="TIGR00377">
    <property type="entry name" value="ant_ant_sig"/>
    <property type="match status" value="1"/>
</dbReference>
<dbReference type="EMBL" id="MPOH02000005">
    <property type="protein sequence ID" value="OQD57391.1"/>
    <property type="molecule type" value="Genomic_DNA"/>
</dbReference>